<evidence type="ECO:0000256" key="3">
    <source>
        <dbReference type="ARBA" id="ARBA00022741"/>
    </source>
</evidence>
<dbReference type="PANTHER" id="PTHR43776">
    <property type="entry name" value="TRANSPORT ATP-BINDING PROTEIN"/>
    <property type="match status" value="1"/>
</dbReference>
<keyword evidence="4 6" id="KW-0067">ATP-binding</keyword>
<evidence type="ECO:0000313" key="6">
    <source>
        <dbReference type="EMBL" id="GAA0936530.1"/>
    </source>
</evidence>
<reference evidence="6 7" key="1">
    <citation type="journal article" date="2019" name="Int. J. Syst. Evol. Microbiol.">
        <title>The Global Catalogue of Microorganisms (GCM) 10K type strain sequencing project: providing services to taxonomists for standard genome sequencing and annotation.</title>
        <authorList>
            <consortium name="The Broad Institute Genomics Platform"/>
            <consortium name="The Broad Institute Genome Sequencing Center for Infectious Disease"/>
            <person name="Wu L."/>
            <person name="Ma J."/>
        </authorList>
    </citation>
    <scope>NUCLEOTIDE SEQUENCE [LARGE SCALE GENOMIC DNA]</scope>
    <source>
        <strain evidence="6 7">JCM 10696</strain>
    </source>
</reference>
<comment type="caution">
    <text evidence="6">The sequence shown here is derived from an EMBL/GenBank/DDBJ whole genome shotgun (WGS) entry which is preliminary data.</text>
</comment>
<dbReference type="PROSITE" id="PS00211">
    <property type="entry name" value="ABC_TRANSPORTER_1"/>
    <property type="match status" value="1"/>
</dbReference>
<keyword evidence="7" id="KW-1185">Reference proteome</keyword>
<organism evidence="6 7">
    <name type="scientific">Actinocorallia libanotica</name>
    <dbReference type="NCBI Taxonomy" id="46162"/>
    <lineage>
        <taxon>Bacteria</taxon>
        <taxon>Bacillati</taxon>
        <taxon>Actinomycetota</taxon>
        <taxon>Actinomycetes</taxon>
        <taxon>Streptosporangiales</taxon>
        <taxon>Thermomonosporaceae</taxon>
        <taxon>Actinocorallia</taxon>
    </lineage>
</organism>
<evidence type="ECO:0000313" key="7">
    <source>
        <dbReference type="Proteomes" id="UP001500665"/>
    </source>
</evidence>
<dbReference type="InterPro" id="IPR017871">
    <property type="entry name" value="ABC_transporter-like_CS"/>
</dbReference>
<feature type="domain" description="ABC transporter" evidence="5">
    <location>
        <begin position="8"/>
        <end position="253"/>
    </location>
</feature>
<name>A0ABN1Q2J9_9ACTN</name>
<dbReference type="EMBL" id="BAAAHH010000001">
    <property type="protein sequence ID" value="GAA0936530.1"/>
    <property type="molecule type" value="Genomic_DNA"/>
</dbReference>
<proteinExistence type="inferred from homology"/>
<dbReference type="Proteomes" id="UP001500665">
    <property type="component" value="Unassembled WGS sequence"/>
</dbReference>
<gene>
    <name evidence="6" type="ORF">GCM10009550_02370</name>
</gene>
<dbReference type="NCBIfam" id="TIGR01727">
    <property type="entry name" value="oligo_HPY"/>
    <property type="match status" value="1"/>
</dbReference>
<protein>
    <submittedName>
        <fullName evidence="6">Dipeptide ABC transporter ATP-binding protein</fullName>
    </submittedName>
</protein>
<dbReference type="InterPro" id="IPR003593">
    <property type="entry name" value="AAA+_ATPase"/>
</dbReference>
<sequence>MSTEPYVARVDGLVKEFRLGGGRTLRAVDGVSFEVRRGETLGLVGESGSGKTTVARMLIRLEKPTAGRIEFEGRDVTALRGSALRTAVRRRMAMVFQNPSTSLNPYQRVGDVLAEPLQVHRAGDAAERRRKVFELMEQVGLDPAFAGRYPQELSGGQRQRVGIARALMLDPSLIVADEPTASLDVSVQAQVVNLLQDLQRRRGLAYLFITHDLALVRHLSHRIAVMYLGRVVEIGPAAELFTDPAHPYTAVLASMQRDAEHRILPSGDIPSPVDRPAGCAFSSRCPLATARCVEQAPPLVTVAEGRQAACHFPGELRLGGELGHRAVPAPPPLVLPDTDLMTLKKGG</sequence>
<dbReference type="SMART" id="SM00382">
    <property type="entry name" value="AAA"/>
    <property type="match status" value="1"/>
</dbReference>
<dbReference type="Pfam" id="PF00005">
    <property type="entry name" value="ABC_tran"/>
    <property type="match status" value="1"/>
</dbReference>
<accession>A0ABN1Q2J9</accession>
<evidence type="ECO:0000256" key="1">
    <source>
        <dbReference type="ARBA" id="ARBA00005417"/>
    </source>
</evidence>
<dbReference type="GO" id="GO:0005524">
    <property type="term" value="F:ATP binding"/>
    <property type="evidence" value="ECO:0007669"/>
    <property type="project" value="UniProtKB-KW"/>
</dbReference>
<dbReference type="RefSeq" id="WP_344235690.1">
    <property type="nucleotide sequence ID" value="NZ_BAAAHH010000001.1"/>
</dbReference>
<keyword evidence="3" id="KW-0547">Nucleotide-binding</keyword>
<dbReference type="InterPro" id="IPR050319">
    <property type="entry name" value="ABC_transp_ATP-bind"/>
</dbReference>
<dbReference type="InterPro" id="IPR003439">
    <property type="entry name" value="ABC_transporter-like_ATP-bd"/>
</dbReference>
<dbReference type="PANTHER" id="PTHR43776:SF7">
    <property type="entry name" value="D,D-DIPEPTIDE TRANSPORT ATP-BINDING PROTEIN DDPF-RELATED"/>
    <property type="match status" value="1"/>
</dbReference>
<evidence type="ECO:0000256" key="2">
    <source>
        <dbReference type="ARBA" id="ARBA00022448"/>
    </source>
</evidence>
<comment type="similarity">
    <text evidence="1">Belongs to the ABC transporter superfamily.</text>
</comment>
<keyword evidence="2" id="KW-0813">Transport</keyword>
<dbReference type="CDD" id="cd03257">
    <property type="entry name" value="ABC_NikE_OppD_transporters"/>
    <property type="match status" value="1"/>
</dbReference>
<dbReference type="SUPFAM" id="SSF52540">
    <property type="entry name" value="P-loop containing nucleoside triphosphate hydrolases"/>
    <property type="match status" value="1"/>
</dbReference>
<evidence type="ECO:0000259" key="5">
    <source>
        <dbReference type="PROSITE" id="PS50893"/>
    </source>
</evidence>
<dbReference type="InterPro" id="IPR027417">
    <property type="entry name" value="P-loop_NTPase"/>
</dbReference>
<dbReference type="Pfam" id="PF08352">
    <property type="entry name" value="oligo_HPY"/>
    <property type="match status" value="1"/>
</dbReference>
<dbReference type="InterPro" id="IPR013563">
    <property type="entry name" value="Oligopep_ABC_C"/>
</dbReference>
<dbReference type="PROSITE" id="PS50893">
    <property type="entry name" value="ABC_TRANSPORTER_2"/>
    <property type="match status" value="1"/>
</dbReference>
<evidence type="ECO:0000256" key="4">
    <source>
        <dbReference type="ARBA" id="ARBA00022840"/>
    </source>
</evidence>
<dbReference type="Gene3D" id="3.40.50.300">
    <property type="entry name" value="P-loop containing nucleotide triphosphate hydrolases"/>
    <property type="match status" value="1"/>
</dbReference>